<evidence type="ECO:0000259" key="4">
    <source>
        <dbReference type="Pfam" id="PF00535"/>
    </source>
</evidence>
<keyword evidence="2" id="KW-0328">Glycosyltransferase</keyword>
<dbReference type="Gene3D" id="3.90.550.10">
    <property type="entry name" value="Spore Coat Polysaccharide Biosynthesis Protein SpsA, Chain A"/>
    <property type="match status" value="1"/>
</dbReference>
<dbReference type="InterPro" id="IPR029044">
    <property type="entry name" value="Nucleotide-diphossugar_trans"/>
</dbReference>
<dbReference type="PANTHER" id="PTHR43179">
    <property type="entry name" value="RHAMNOSYLTRANSFERASE WBBL"/>
    <property type="match status" value="1"/>
</dbReference>
<dbReference type="EMBL" id="VIFK01000023">
    <property type="protein sequence ID" value="TQF00124.1"/>
    <property type="molecule type" value="Genomic_DNA"/>
</dbReference>
<dbReference type="PANTHER" id="PTHR43179:SF12">
    <property type="entry name" value="GALACTOFURANOSYLTRANSFERASE GLFT2"/>
    <property type="match status" value="1"/>
</dbReference>
<comment type="similarity">
    <text evidence="1">Belongs to the glycosyltransferase 2 family.</text>
</comment>
<dbReference type="CDD" id="cd00761">
    <property type="entry name" value="Glyco_tranf_GTA_type"/>
    <property type="match status" value="1"/>
</dbReference>
<dbReference type="Proteomes" id="UP000315400">
    <property type="component" value="Unassembled WGS sequence"/>
</dbReference>
<evidence type="ECO:0000313" key="5">
    <source>
        <dbReference type="EMBL" id="TQF00124.1"/>
    </source>
</evidence>
<evidence type="ECO:0000313" key="6">
    <source>
        <dbReference type="Proteomes" id="UP000315400"/>
    </source>
</evidence>
<reference evidence="5 6" key="1">
    <citation type="submission" date="2019-06" db="EMBL/GenBank/DDBJ databases">
        <title>Metagenome assembled Genome of Spiribacter salinus SL48-SHIP from the microbial mat of Salt Lake 48 (Novosibirsk region, Russia).</title>
        <authorList>
            <person name="Shipova A."/>
            <person name="Rozanov A.S."/>
            <person name="Bryanskaya A.V."/>
            <person name="Peltek S.E."/>
        </authorList>
    </citation>
    <scope>NUCLEOTIDE SEQUENCE [LARGE SCALE GENOMIC DNA]</scope>
    <source>
        <strain evidence="5">SL48-SHIP-2</strain>
    </source>
</reference>
<dbReference type="AlphaFoldDB" id="A0A540VVE0"/>
<evidence type="ECO:0000256" key="1">
    <source>
        <dbReference type="ARBA" id="ARBA00006739"/>
    </source>
</evidence>
<accession>A0A540VVE0</accession>
<sequence>MLSVIFATHNGQKTLPEMFECFAHVYQPPGGWQIIAVDNASTDRTSEILSVWREKLPMTVLECFTPGKNHALNHAIESASGDLFVFTDDDIRPDRRWLVKLWEAARDAKQADVFAGKILPKWPFQPPEWFLESVPLGVVYSITPRDIKEGFIPSNRVWGPNMAVRRSVFEKGWRFDGRVGPGPGQYLMGSETELTGRLSAAGYRCWYQPRAIVEHIIDAKQMDLNWIVARGYRAGKGAAMVGAEGTKEESTERVQRTALGVPLWRVRIFAERWSKAKFSWLLGRERDWFEAAYSAKYQAGYIVQKIKSRGTR</sequence>
<keyword evidence="3 5" id="KW-0808">Transferase</keyword>
<gene>
    <name evidence="5" type="ORF">FKY71_05095</name>
</gene>
<dbReference type="InterPro" id="IPR001173">
    <property type="entry name" value="Glyco_trans_2-like"/>
</dbReference>
<dbReference type="Pfam" id="PF00535">
    <property type="entry name" value="Glycos_transf_2"/>
    <property type="match status" value="1"/>
</dbReference>
<organism evidence="5 6">
    <name type="scientific">Spiribacter salinus</name>
    <dbReference type="NCBI Taxonomy" id="1335746"/>
    <lineage>
        <taxon>Bacteria</taxon>
        <taxon>Pseudomonadati</taxon>
        <taxon>Pseudomonadota</taxon>
        <taxon>Gammaproteobacteria</taxon>
        <taxon>Chromatiales</taxon>
        <taxon>Ectothiorhodospiraceae</taxon>
        <taxon>Spiribacter</taxon>
    </lineage>
</organism>
<feature type="domain" description="Glycosyltransferase 2-like" evidence="4">
    <location>
        <begin position="3"/>
        <end position="172"/>
    </location>
</feature>
<comment type="caution">
    <text evidence="5">The sequence shown here is derived from an EMBL/GenBank/DDBJ whole genome shotgun (WGS) entry which is preliminary data.</text>
</comment>
<dbReference type="SUPFAM" id="SSF53448">
    <property type="entry name" value="Nucleotide-diphospho-sugar transferases"/>
    <property type="match status" value="1"/>
</dbReference>
<proteinExistence type="inferred from homology"/>
<evidence type="ECO:0000256" key="3">
    <source>
        <dbReference type="ARBA" id="ARBA00022679"/>
    </source>
</evidence>
<protein>
    <submittedName>
        <fullName evidence="5">Glycosyltransferase family 2 protein</fullName>
    </submittedName>
</protein>
<name>A0A540VVE0_9GAMM</name>
<dbReference type="GO" id="GO:0016757">
    <property type="term" value="F:glycosyltransferase activity"/>
    <property type="evidence" value="ECO:0007669"/>
    <property type="project" value="UniProtKB-KW"/>
</dbReference>
<evidence type="ECO:0000256" key="2">
    <source>
        <dbReference type="ARBA" id="ARBA00022676"/>
    </source>
</evidence>